<dbReference type="GO" id="GO:0016798">
    <property type="term" value="F:hydrolase activity, acting on glycosyl bonds"/>
    <property type="evidence" value="ECO:0007669"/>
    <property type="project" value="UniProtKB-KW"/>
</dbReference>
<dbReference type="SUPFAM" id="SSF51011">
    <property type="entry name" value="Glycosyl hydrolase domain"/>
    <property type="match status" value="1"/>
</dbReference>
<proteinExistence type="predicted"/>
<dbReference type="SUPFAM" id="SSF51445">
    <property type="entry name" value="(Trans)glycosidases"/>
    <property type="match status" value="1"/>
</dbReference>
<keyword evidence="3" id="KW-1185">Reference proteome</keyword>
<dbReference type="InterPro" id="IPR044077">
    <property type="entry name" value="Amylosucrase"/>
</dbReference>
<evidence type="ECO:0000313" key="2">
    <source>
        <dbReference type="EMBL" id="CUH40063.1"/>
    </source>
</evidence>
<dbReference type="EC" id="2.4.1.4" evidence="2"/>
<dbReference type="PANTHER" id="PTHR10357">
    <property type="entry name" value="ALPHA-AMYLASE FAMILY MEMBER"/>
    <property type="match status" value="1"/>
</dbReference>
<sequence length="627" mass="70472">MTARGKNGLTPEATFDLRWRRGKRDLVGPVSRLYGLQGGTEAFLERLHALLARHWRARPEDLRDLDLERDLHPDWFLSEDMVGYVFYVDRFAGTLRDLPERIGYLRELGVTYAHLMPLLLPRPGESDGGYAVKDYRRIDPRLGDMDDFRAATTALRAAGISPCIDMVLNHTAKEHEWAQKARSGDPFYQAFYRMFDDDAVPKAYEETLLEVFPDQAPGNFTWYQDMGKRVWTTFNEYQWDLNWENPEVFLAVLDNILFLAGQGVEVFRLDAVAFMWKRIGTTCQNLPEVHDILQALTQATRIAAPGVIHKAEAIVGPADLVPYLGVETHQGRESQLAYHNNLMVQFWSALAARDTRLMTHVLREHFPESFRRACFAPYIRCHDDIGWAITDEDAAHVPDITAPGHRAFLADFYAGRFPGSFARGADFQVNEETGDRRTNGSFASLAGLEAAMEAGDADAVDLAVGRILLGHALIASYGGVPLLYMGDELGLANDMSYLSDPVLADDGRWMQRPRMDWDKAADAARTDAPHGHIWRGTRHLLAVRKATPQLASDIPTRVIDAGDAGVFAYQRLGDDRVVTCLCNFTERRAWADVPVPEGARDLLTEAAPVVEDGRVRLEPYAAIWLRA</sequence>
<dbReference type="Gene3D" id="3.90.400.10">
    <property type="entry name" value="Oligo-1,6-glucosidase, Domain 2"/>
    <property type="match status" value="1"/>
</dbReference>
<reference evidence="2 3" key="1">
    <citation type="submission" date="2015-09" db="EMBL/GenBank/DDBJ databases">
        <authorList>
            <person name="Jackson K.R."/>
            <person name="Lunt B.L."/>
            <person name="Fisher J.N.B."/>
            <person name="Gardner A.V."/>
            <person name="Bailey M.E."/>
            <person name="Deus L.M."/>
            <person name="Earl A.S."/>
            <person name="Gibby P.D."/>
            <person name="Hartmann K.A."/>
            <person name="Liu J.E."/>
            <person name="Manci A.M."/>
            <person name="Nielsen D.A."/>
            <person name="Solomon M.B."/>
            <person name="Breakwell D.P."/>
            <person name="Burnett S.H."/>
            <person name="Grose J.H."/>
        </authorList>
    </citation>
    <scope>NUCLEOTIDE SEQUENCE [LARGE SCALE GENOMIC DNA]</scope>
    <source>
        <strain evidence="2 3">CECT 7799</strain>
    </source>
</reference>
<dbReference type="RefSeq" id="WP_055664168.1">
    <property type="nucleotide sequence ID" value="NZ_CYPR01000186.1"/>
</dbReference>
<dbReference type="Gene3D" id="2.60.40.1180">
    <property type="entry name" value="Golgi alpha-mannosidase II"/>
    <property type="match status" value="1"/>
</dbReference>
<dbReference type="GO" id="GO:0047669">
    <property type="term" value="F:amylosucrase activity"/>
    <property type="evidence" value="ECO:0007669"/>
    <property type="project" value="UniProtKB-EC"/>
</dbReference>
<dbReference type="Pfam" id="PF00128">
    <property type="entry name" value="Alpha-amylase"/>
    <property type="match status" value="1"/>
</dbReference>
<dbReference type="Gene3D" id="3.20.20.80">
    <property type="entry name" value="Glycosidases"/>
    <property type="match status" value="1"/>
</dbReference>
<evidence type="ECO:0000313" key="3">
    <source>
        <dbReference type="Proteomes" id="UP000049455"/>
    </source>
</evidence>
<dbReference type="InterPro" id="IPR017853">
    <property type="entry name" value="GH"/>
</dbReference>
<dbReference type="InterPro" id="IPR006047">
    <property type="entry name" value="GH13_cat_dom"/>
</dbReference>
<dbReference type="EMBL" id="CYPR01000186">
    <property type="protein sequence ID" value="CUH40063.1"/>
    <property type="molecule type" value="Genomic_DNA"/>
</dbReference>
<dbReference type="SMART" id="SM00642">
    <property type="entry name" value="Aamy"/>
    <property type="match status" value="1"/>
</dbReference>
<keyword evidence="2" id="KW-0328">Glycosyltransferase</keyword>
<dbReference type="STRING" id="313367.JSE7799_02792"/>
<gene>
    <name evidence="2" type="primary">ams</name>
    <name evidence="2" type="ORF">JSE7799_02792</name>
</gene>
<dbReference type="Gene3D" id="1.10.1740.10">
    <property type="match status" value="1"/>
</dbReference>
<protein>
    <submittedName>
        <fullName evidence="2">Amylosucrase</fullName>
        <ecNumber evidence="2">2.4.1.4</ecNumber>
    </submittedName>
</protein>
<dbReference type="GO" id="GO:0005975">
    <property type="term" value="P:carbohydrate metabolic process"/>
    <property type="evidence" value="ECO:0007669"/>
    <property type="project" value="InterPro"/>
</dbReference>
<evidence type="ECO:0000259" key="1">
    <source>
        <dbReference type="SMART" id="SM00642"/>
    </source>
</evidence>
<dbReference type="PANTHER" id="PTHR10357:SF213">
    <property type="entry name" value="ALPHA AMYLASE CATALYTIC REGION"/>
    <property type="match status" value="1"/>
</dbReference>
<organism evidence="2 3">
    <name type="scientific">Jannaschia seosinensis</name>
    <dbReference type="NCBI Taxonomy" id="313367"/>
    <lineage>
        <taxon>Bacteria</taxon>
        <taxon>Pseudomonadati</taxon>
        <taxon>Pseudomonadota</taxon>
        <taxon>Alphaproteobacteria</taxon>
        <taxon>Rhodobacterales</taxon>
        <taxon>Roseobacteraceae</taxon>
        <taxon>Jannaschia</taxon>
    </lineage>
</organism>
<dbReference type="InterPro" id="IPR013780">
    <property type="entry name" value="Glyco_hydro_b"/>
</dbReference>
<name>A0A0M7BDV9_9RHOB</name>
<dbReference type="CDD" id="cd11324">
    <property type="entry name" value="AmyAc_Amylosucrase"/>
    <property type="match status" value="1"/>
</dbReference>
<dbReference type="AlphaFoldDB" id="A0A0M7BDV9"/>
<keyword evidence="2" id="KW-0808">Transferase</keyword>
<dbReference type="OrthoDB" id="9805159at2"/>
<dbReference type="Proteomes" id="UP000049455">
    <property type="component" value="Unassembled WGS sequence"/>
</dbReference>
<accession>A0A0M7BDV9</accession>
<dbReference type="InterPro" id="IPR045857">
    <property type="entry name" value="O16G_dom_2"/>
</dbReference>
<feature type="domain" description="Glycosyl hydrolase family 13 catalytic" evidence="1">
    <location>
        <begin position="87"/>
        <end position="525"/>
    </location>
</feature>